<protein>
    <submittedName>
        <fullName evidence="1">Uncharacterized protein</fullName>
    </submittedName>
</protein>
<keyword evidence="2" id="KW-1185">Reference proteome</keyword>
<evidence type="ECO:0000313" key="2">
    <source>
        <dbReference type="Proteomes" id="UP001317870"/>
    </source>
</evidence>
<dbReference type="Gene3D" id="3.40.50.300">
    <property type="entry name" value="P-loop containing nucleotide triphosphate hydrolases"/>
    <property type="match status" value="1"/>
</dbReference>
<dbReference type="SUPFAM" id="SSF52540">
    <property type="entry name" value="P-loop containing nucleoside triphosphate hydrolases"/>
    <property type="match status" value="1"/>
</dbReference>
<dbReference type="InterPro" id="IPR027417">
    <property type="entry name" value="P-loop_NTPase"/>
</dbReference>
<gene>
    <name evidence="1" type="ORF">IFM12276_61930</name>
</gene>
<evidence type="ECO:0000313" key="1">
    <source>
        <dbReference type="EMBL" id="BDU03165.1"/>
    </source>
</evidence>
<accession>A0ABN6UD17</accession>
<dbReference type="EMBL" id="AP026978">
    <property type="protein sequence ID" value="BDU03165.1"/>
    <property type="molecule type" value="Genomic_DNA"/>
</dbReference>
<name>A0ABN6UD17_9NOCA</name>
<sequence>MPIGADSVAVILGLMDIRSVPATVLRERLRHVRWIGGGSGAGKTTIARDLATRHGLRVYSTDEAMRDHAARSTSDDAPLLSRFLAMDMDERWVNRSPETMLETFHWFDGEGFGFIVEDLLGMSAETGVIAEGFRLLPRLVAPLLTTVEHGVWLLPTPEFRRAAFDRRGWDIPGRTSHPQRAAQNLLDRDRLFTDRIRNETTRLHLPAIEMGTAMTEADVTDAVGRIFRL</sequence>
<dbReference type="Proteomes" id="UP001317870">
    <property type="component" value="Chromosome"/>
</dbReference>
<reference evidence="1 2" key="1">
    <citation type="submission" date="2022-11" db="EMBL/GenBank/DDBJ databases">
        <title>Genome Sequencing of Nocardia sp. ON39_IFM12276 and assembly.</title>
        <authorList>
            <person name="Shimojima M."/>
            <person name="Toyokawa M."/>
            <person name="Uesaka K."/>
        </authorList>
    </citation>
    <scope>NUCLEOTIDE SEQUENCE [LARGE SCALE GENOMIC DNA]</scope>
    <source>
        <strain evidence="1 2">IFM 12276</strain>
    </source>
</reference>
<proteinExistence type="predicted"/>
<organism evidence="1 2">
    <name type="scientific">Nocardia sputorum</name>
    <dbReference type="NCBI Taxonomy" id="2984338"/>
    <lineage>
        <taxon>Bacteria</taxon>
        <taxon>Bacillati</taxon>
        <taxon>Actinomycetota</taxon>
        <taxon>Actinomycetes</taxon>
        <taxon>Mycobacteriales</taxon>
        <taxon>Nocardiaceae</taxon>
        <taxon>Nocardia</taxon>
    </lineage>
</organism>